<proteinExistence type="predicted"/>
<dbReference type="EMBL" id="OZ021738">
    <property type="protein sequence ID" value="CAK9319932.1"/>
    <property type="molecule type" value="Genomic_DNA"/>
</dbReference>
<dbReference type="PANTHER" id="PTHR37078">
    <property type="entry name" value="NODULE CYSTEINE-RICH (NCR) SECRETED PEPTIDE"/>
    <property type="match status" value="1"/>
</dbReference>
<organism evidence="2 3">
    <name type="scientific">Citrullus colocynthis</name>
    <name type="common">colocynth</name>
    <dbReference type="NCBI Taxonomy" id="252529"/>
    <lineage>
        <taxon>Eukaryota</taxon>
        <taxon>Viridiplantae</taxon>
        <taxon>Streptophyta</taxon>
        <taxon>Embryophyta</taxon>
        <taxon>Tracheophyta</taxon>
        <taxon>Spermatophyta</taxon>
        <taxon>Magnoliopsida</taxon>
        <taxon>eudicotyledons</taxon>
        <taxon>Gunneridae</taxon>
        <taxon>Pentapetalae</taxon>
        <taxon>rosids</taxon>
        <taxon>fabids</taxon>
        <taxon>Cucurbitales</taxon>
        <taxon>Cucurbitaceae</taxon>
        <taxon>Benincaseae</taxon>
        <taxon>Citrullus</taxon>
    </lineage>
</organism>
<name>A0ABP0YJ03_9ROSI</name>
<accession>A0ABP0YJ03</accession>
<evidence type="ECO:0000313" key="2">
    <source>
        <dbReference type="EMBL" id="CAK9319932.1"/>
    </source>
</evidence>
<evidence type="ECO:0000313" key="3">
    <source>
        <dbReference type="Proteomes" id="UP001642487"/>
    </source>
</evidence>
<keyword evidence="3" id="KW-1185">Reference proteome</keyword>
<dbReference type="Proteomes" id="UP001642487">
    <property type="component" value="Chromosome 4"/>
</dbReference>
<feature type="signal peptide" evidence="1">
    <location>
        <begin position="1"/>
        <end position="23"/>
    </location>
</feature>
<reference evidence="2 3" key="1">
    <citation type="submission" date="2024-03" db="EMBL/GenBank/DDBJ databases">
        <authorList>
            <person name="Gkanogiannis A."/>
            <person name="Becerra Lopez-Lavalle L."/>
        </authorList>
    </citation>
    <scope>NUCLEOTIDE SEQUENCE [LARGE SCALE GENOMIC DNA]</scope>
</reference>
<gene>
    <name evidence="2" type="ORF">CITCOLO1_LOCUS11959</name>
</gene>
<keyword evidence="1" id="KW-0732">Signal</keyword>
<evidence type="ECO:0000256" key="1">
    <source>
        <dbReference type="SAM" id="SignalP"/>
    </source>
</evidence>
<protein>
    <submittedName>
        <fullName evidence="2">Uncharacterized protein</fullName>
    </submittedName>
</protein>
<sequence>MGFWNWKCLFLSFLLVAVSFRNGVIVEASSRPFSIFPIPKPQKGFKGYYNSKIFAIVGIECKCCDGIGGKCSTEFTISCSNLHCSPWKQY</sequence>
<dbReference type="PANTHER" id="PTHR37078:SF7">
    <property type="match status" value="1"/>
</dbReference>
<feature type="chain" id="PRO_5045044525" evidence="1">
    <location>
        <begin position="24"/>
        <end position="90"/>
    </location>
</feature>